<feature type="domain" description="Major facilitator superfamily (MFS) profile" evidence="7">
    <location>
        <begin position="9"/>
        <end position="390"/>
    </location>
</feature>
<feature type="transmembrane region" description="Helical" evidence="6">
    <location>
        <begin position="245"/>
        <end position="265"/>
    </location>
</feature>
<keyword evidence="5 6" id="KW-0472">Membrane</keyword>
<dbReference type="Pfam" id="PF07690">
    <property type="entry name" value="MFS_1"/>
    <property type="match status" value="1"/>
</dbReference>
<proteinExistence type="predicted"/>
<keyword evidence="2" id="KW-1003">Cell membrane</keyword>
<feature type="transmembrane region" description="Helical" evidence="6">
    <location>
        <begin position="277"/>
        <end position="294"/>
    </location>
</feature>
<feature type="transmembrane region" description="Helical" evidence="6">
    <location>
        <begin position="337"/>
        <end position="357"/>
    </location>
</feature>
<comment type="subcellular location">
    <subcellularLocation>
        <location evidence="1">Cell membrane</location>
        <topology evidence="1">Multi-pass membrane protein</topology>
    </subcellularLocation>
</comment>
<name>A0ABD5V150_9EURY</name>
<keyword evidence="3 6" id="KW-0812">Transmembrane</keyword>
<evidence type="ECO:0000259" key="7">
    <source>
        <dbReference type="PROSITE" id="PS50850"/>
    </source>
</evidence>
<evidence type="ECO:0000256" key="2">
    <source>
        <dbReference type="ARBA" id="ARBA00022475"/>
    </source>
</evidence>
<dbReference type="RefSeq" id="WP_340603171.1">
    <property type="nucleotide sequence ID" value="NZ_JBBMXV010000002.1"/>
</dbReference>
<feature type="transmembrane region" description="Helical" evidence="6">
    <location>
        <begin position="70"/>
        <end position="93"/>
    </location>
</feature>
<dbReference type="AlphaFoldDB" id="A0ABD5V150"/>
<evidence type="ECO:0000313" key="9">
    <source>
        <dbReference type="Proteomes" id="UP001596312"/>
    </source>
</evidence>
<dbReference type="Proteomes" id="UP001596312">
    <property type="component" value="Unassembled WGS sequence"/>
</dbReference>
<dbReference type="PROSITE" id="PS50850">
    <property type="entry name" value="MFS"/>
    <property type="match status" value="1"/>
</dbReference>
<dbReference type="PANTHER" id="PTHR43124:SF3">
    <property type="entry name" value="CHLORAMPHENICOL EFFLUX PUMP RV0191"/>
    <property type="match status" value="1"/>
</dbReference>
<sequence length="390" mass="40341">MRWEYRNTVLVLCTAAFFATMVARLVISPVVPEIESEFGTSAGMIGLALTGMWAAYALSQFPSGILADRYGERSVILAAVSVTAVASVALALSPSLATFGLFAVALGAGAGLHYVVATTLLTRIFSNTGRAIGLHVAGSPIAGLSAPVLAAAVAARYGWRAAILLGAAAAIPVGLLFAWRVRETEPQHPERPLREGFEPETLVELLSRPAIAYTTVLAVISAFVWQATASFLPAFLIAHHGYSTALAGALFSLYFVAHGICAPTIGGFSDRFGRDPTLAATLATGIVAYPVLVAGSSLPVVAGAVALAGVAMSWSAPLQDRYIVRLSEDETNRGFGLVRTVYMLLGALGSVVTGTLADLAGWGVAYGALGLLLALAVGSLALVRLRGLSL</sequence>
<dbReference type="Gene3D" id="1.20.1250.20">
    <property type="entry name" value="MFS general substrate transporter like domains"/>
    <property type="match status" value="2"/>
</dbReference>
<keyword evidence="4 6" id="KW-1133">Transmembrane helix</keyword>
<feature type="transmembrane region" description="Helical" evidence="6">
    <location>
        <begin position="363"/>
        <end position="383"/>
    </location>
</feature>
<feature type="transmembrane region" description="Helical" evidence="6">
    <location>
        <begin position="133"/>
        <end position="155"/>
    </location>
</feature>
<dbReference type="GO" id="GO:0005886">
    <property type="term" value="C:plasma membrane"/>
    <property type="evidence" value="ECO:0007669"/>
    <property type="project" value="UniProtKB-SubCell"/>
</dbReference>
<evidence type="ECO:0000256" key="5">
    <source>
        <dbReference type="ARBA" id="ARBA00023136"/>
    </source>
</evidence>
<accession>A0ABD5V150</accession>
<evidence type="ECO:0000256" key="1">
    <source>
        <dbReference type="ARBA" id="ARBA00004651"/>
    </source>
</evidence>
<evidence type="ECO:0000256" key="4">
    <source>
        <dbReference type="ARBA" id="ARBA00022989"/>
    </source>
</evidence>
<comment type="caution">
    <text evidence="8">The sequence shown here is derived from an EMBL/GenBank/DDBJ whole genome shotgun (WGS) entry which is preliminary data.</text>
</comment>
<organism evidence="8 9">
    <name type="scientific">Halalkalicoccus tibetensis</name>
    <dbReference type="NCBI Taxonomy" id="175632"/>
    <lineage>
        <taxon>Archaea</taxon>
        <taxon>Methanobacteriati</taxon>
        <taxon>Methanobacteriota</taxon>
        <taxon>Stenosarchaea group</taxon>
        <taxon>Halobacteria</taxon>
        <taxon>Halobacteriales</taxon>
        <taxon>Halococcaceae</taxon>
        <taxon>Halalkalicoccus</taxon>
    </lineage>
</organism>
<feature type="transmembrane region" description="Helical" evidence="6">
    <location>
        <begin position="161"/>
        <end position="181"/>
    </location>
</feature>
<gene>
    <name evidence="8" type="ORF">ACFQGH_05520</name>
</gene>
<reference evidence="8 9" key="1">
    <citation type="journal article" date="2019" name="Int. J. Syst. Evol. Microbiol.">
        <title>The Global Catalogue of Microorganisms (GCM) 10K type strain sequencing project: providing services to taxonomists for standard genome sequencing and annotation.</title>
        <authorList>
            <consortium name="The Broad Institute Genomics Platform"/>
            <consortium name="The Broad Institute Genome Sequencing Center for Infectious Disease"/>
            <person name="Wu L."/>
            <person name="Ma J."/>
        </authorList>
    </citation>
    <scope>NUCLEOTIDE SEQUENCE [LARGE SCALE GENOMIC DNA]</scope>
    <source>
        <strain evidence="8 9">CGMCC 1.3240</strain>
    </source>
</reference>
<feature type="transmembrane region" description="Helical" evidence="6">
    <location>
        <begin position="40"/>
        <end position="58"/>
    </location>
</feature>
<dbReference type="InterPro" id="IPR050189">
    <property type="entry name" value="MFS_Efflux_Transporters"/>
</dbReference>
<feature type="transmembrane region" description="Helical" evidence="6">
    <location>
        <begin position="99"/>
        <end position="121"/>
    </location>
</feature>
<feature type="transmembrane region" description="Helical" evidence="6">
    <location>
        <begin position="300"/>
        <end position="316"/>
    </location>
</feature>
<evidence type="ECO:0000313" key="8">
    <source>
        <dbReference type="EMBL" id="MFC6904656.1"/>
    </source>
</evidence>
<keyword evidence="9" id="KW-1185">Reference proteome</keyword>
<dbReference type="InterPro" id="IPR020846">
    <property type="entry name" value="MFS_dom"/>
</dbReference>
<evidence type="ECO:0000256" key="6">
    <source>
        <dbReference type="SAM" id="Phobius"/>
    </source>
</evidence>
<dbReference type="InterPro" id="IPR011701">
    <property type="entry name" value="MFS"/>
</dbReference>
<protein>
    <submittedName>
        <fullName evidence="8">MFS transporter</fullName>
    </submittedName>
</protein>
<dbReference type="SUPFAM" id="SSF103473">
    <property type="entry name" value="MFS general substrate transporter"/>
    <property type="match status" value="1"/>
</dbReference>
<evidence type="ECO:0000256" key="3">
    <source>
        <dbReference type="ARBA" id="ARBA00022692"/>
    </source>
</evidence>
<dbReference type="EMBL" id="JBHSXQ010000002">
    <property type="protein sequence ID" value="MFC6904656.1"/>
    <property type="molecule type" value="Genomic_DNA"/>
</dbReference>
<dbReference type="PANTHER" id="PTHR43124">
    <property type="entry name" value="PURINE EFFLUX PUMP PBUE"/>
    <property type="match status" value="1"/>
</dbReference>
<dbReference type="InterPro" id="IPR036259">
    <property type="entry name" value="MFS_trans_sf"/>
</dbReference>